<keyword evidence="2" id="KW-1185">Reference proteome</keyword>
<evidence type="ECO:0000313" key="2">
    <source>
        <dbReference type="Proteomes" id="UP001152799"/>
    </source>
</evidence>
<accession>A0A9N9QKN8</accession>
<dbReference type="EMBL" id="OU892287">
    <property type="protein sequence ID" value="CAG9762554.1"/>
    <property type="molecule type" value="Genomic_DNA"/>
</dbReference>
<organism evidence="1 2">
    <name type="scientific">Ceutorhynchus assimilis</name>
    <name type="common">cabbage seed weevil</name>
    <dbReference type="NCBI Taxonomy" id="467358"/>
    <lineage>
        <taxon>Eukaryota</taxon>
        <taxon>Metazoa</taxon>
        <taxon>Ecdysozoa</taxon>
        <taxon>Arthropoda</taxon>
        <taxon>Hexapoda</taxon>
        <taxon>Insecta</taxon>
        <taxon>Pterygota</taxon>
        <taxon>Neoptera</taxon>
        <taxon>Endopterygota</taxon>
        <taxon>Coleoptera</taxon>
        <taxon>Polyphaga</taxon>
        <taxon>Cucujiformia</taxon>
        <taxon>Curculionidae</taxon>
        <taxon>Ceutorhynchinae</taxon>
        <taxon>Ceutorhynchus</taxon>
    </lineage>
</organism>
<dbReference type="AlphaFoldDB" id="A0A9N9QKN8"/>
<protein>
    <submittedName>
        <fullName evidence="1">Uncharacterized protein</fullName>
    </submittedName>
</protein>
<gene>
    <name evidence="1" type="ORF">CEUTPL_LOCUS3233</name>
</gene>
<sequence length="98" mass="11483">MDPRKLGSFGGSQRQWQDDIQNITVENSIQTTEDKSTGKNLEDDIIQYPVVYDYRLEEKENDPAKQLNYIYNYRFITFCVFRFPISNLLCPVNPGILL</sequence>
<evidence type="ECO:0000313" key="1">
    <source>
        <dbReference type="EMBL" id="CAG9762554.1"/>
    </source>
</evidence>
<proteinExistence type="predicted"/>
<dbReference type="Proteomes" id="UP001152799">
    <property type="component" value="Chromosome 11"/>
</dbReference>
<name>A0A9N9QKN8_9CUCU</name>
<reference evidence="1" key="1">
    <citation type="submission" date="2022-01" db="EMBL/GenBank/DDBJ databases">
        <authorList>
            <person name="King R."/>
        </authorList>
    </citation>
    <scope>NUCLEOTIDE SEQUENCE</scope>
</reference>